<evidence type="ECO:0000313" key="1">
    <source>
        <dbReference type="EMBL" id="KWZ78699.1"/>
    </source>
</evidence>
<gene>
    <name evidence="1" type="ORF">HMPREF3213_02885</name>
</gene>
<dbReference type="AlphaFoldDB" id="A0A133KGH6"/>
<evidence type="ECO:0000313" key="2">
    <source>
        <dbReference type="Proteomes" id="UP000070376"/>
    </source>
</evidence>
<dbReference type="EMBL" id="LRPN01000137">
    <property type="protein sequence ID" value="KWZ78699.1"/>
    <property type="molecule type" value="Genomic_DNA"/>
</dbReference>
<sequence>MGQAVQNAFERDVIHGDAKSRTEFFTYGLTSIGISLIGDKGLSKLSTATKAVKAGKLAEKAERLRANTGVAPALEAAGIGTTYKIPYNILHHCKDHILKILEEQFTTVKYGEHYIKLNRKKALKPNVLYTTSHGYKYNR</sequence>
<reference evidence="2" key="1">
    <citation type="submission" date="2016-01" db="EMBL/GenBank/DDBJ databases">
        <authorList>
            <person name="Mitreva M."/>
            <person name="Pepin K.H."/>
            <person name="Mihindukulasuriya K.A."/>
            <person name="Fulton R."/>
            <person name="Fronick C."/>
            <person name="O'Laughlin M."/>
            <person name="Miner T."/>
            <person name="Herter B."/>
            <person name="Rosa B.A."/>
            <person name="Cordes M."/>
            <person name="Tomlinson C."/>
            <person name="Wollam A."/>
            <person name="Palsikar V.B."/>
            <person name="Mardis E.R."/>
            <person name="Wilson R.K."/>
        </authorList>
    </citation>
    <scope>NUCLEOTIDE SEQUENCE [LARGE SCALE GENOMIC DNA]</scope>
    <source>
        <strain evidence="2">GED7749B</strain>
    </source>
</reference>
<organism evidence="1 2">
    <name type="scientific">Heyndrickxia coagulans</name>
    <name type="common">Weizmannia coagulans</name>
    <dbReference type="NCBI Taxonomy" id="1398"/>
    <lineage>
        <taxon>Bacteria</taxon>
        <taxon>Bacillati</taxon>
        <taxon>Bacillota</taxon>
        <taxon>Bacilli</taxon>
        <taxon>Bacillales</taxon>
        <taxon>Bacillaceae</taxon>
        <taxon>Heyndrickxia</taxon>
    </lineage>
</organism>
<comment type="caution">
    <text evidence="1">The sequence shown here is derived from an EMBL/GenBank/DDBJ whole genome shotgun (WGS) entry which is preliminary data.</text>
</comment>
<proteinExistence type="predicted"/>
<protein>
    <submittedName>
        <fullName evidence="1">Uncharacterized protein</fullName>
    </submittedName>
</protein>
<name>A0A133KGH6_HEYCO</name>
<dbReference type="PATRIC" id="fig|1398.22.peg.2889"/>
<accession>A0A133KGH6</accession>
<dbReference type="Proteomes" id="UP000070376">
    <property type="component" value="Unassembled WGS sequence"/>
</dbReference>